<gene>
    <name evidence="1" type="ORF">GDO78_013912</name>
</gene>
<organism evidence="1 2">
    <name type="scientific">Eleutherodactylus coqui</name>
    <name type="common">Puerto Rican coqui</name>
    <dbReference type="NCBI Taxonomy" id="57060"/>
    <lineage>
        <taxon>Eukaryota</taxon>
        <taxon>Metazoa</taxon>
        <taxon>Chordata</taxon>
        <taxon>Craniata</taxon>
        <taxon>Vertebrata</taxon>
        <taxon>Euteleostomi</taxon>
        <taxon>Amphibia</taxon>
        <taxon>Batrachia</taxon>
        <taxon>Anura</taxon>
        <taxon>Neobatrachia</taxon>
        <taxon>Hyloidea</taxon>
        <taxon>Eleutherodactylidae</taxon>
        <taxon>Eleutherodactylinae</taxon>
        <taxon>Eleutherodactylus</taxon>
        <taxon>Eleutherodactylus</taxon>
    </lineage>
</organism>
<dbReference type="AlphaFoldDB" id="A0A8J6JQQ4"/>
<keyword evidence="2" id="KW-1185">Reference proteome</keyword>
<dbReference type="Proteomes" id="UP000770717">
    <property type="component" value="Unassembled WGS sequence"/>
</dbReference>
<reference evidence="1" key="1">
    <citation type="thesis" date="2020" institute="ProQuest LLC" country="789 East Eisenhower Parkway, Ann Arbor, MI, USA">
        <title>Comparative Genomics and Chromosome Evolution.</title>
        <authorList>
            <person name="Mudd A.B."/>
        </authorList>
    </citation>
    <scope>NUCLEOTIDE SEQUENCE</scope>
    <source>
        <strain evidence="1">HN-11 Male</strain>
        <tissue evidence="1">Kidney and liver</tissue>
    </source>
</reference>
<name>A0A8J6JQQ4_ELECQ</name>
<proteinExistence type="predicted"/>
<sequence length="105" mass="11834">MYLLQAHNHPALMKTVLLQTPGYLVNSEDKEAVVRHVEFLKDAISHDILKDMDLHHLSQALAVLCGENFPLNIRRATEAVVTILATKWLYTGWPTSKLSISGIDR</sequence>
<evidence type="ECO:0000313" key="2">
    <source>
        <dbReference type="Proteomes" id="UP000770717"/>
    </source>
</evidence>
<evidence type="ECO:0000313" key="1">
    <source>
        <dbReference type="EMBL" id="KAG9467992.1"/>
    </source>
</evidence>
<accession>A0A8J6JQQ4</accession>
<dbReference type="EMBL" id="WNTK01001091">
    <property type="protein sequence ID" value="KAG9467992.1"/>
    <property type="molecule type" value="Genomic_DNA"/>
</dbReference>
<protein>
    <submittedName>
        <fullName evidence="1">Uncharacterized protein</fullName>
    </submittedName>
</protein>
<comment type="caution">
    <text evidence="1">The sequence shown here is derived from an EMBL/GenBank/DDBJ whole genome shotgun (WGS) entry which is preliminary data.</text>
</comment>